<reference evidence="1 2" key="1">
    <citation type="journal article" date="2019" name="Commun. Biol.">
        <title>The bagworm genome reveals a unique fibroin gene that provides high tensile strength.</title>
        <authorList>
            <person name="Kono N."/>
            <person name="Nakamura H."/>
            <person name="Ohtoshi R."/>
            <person name="Tomita M."/>
            <person name="Numata K."/>
            <person name="Arakawa K."/>
        </authorList>
    </citation>
    <scope>NUCLEOTIDE SEQUENCE [LARGE SCALE GENOMIC DNA]</scope>
</reference>
<organism evidence="1 2">
    <name type="scientific">Eumeta variegata</name>
    <name type="common">Bagworm moth</name>
    <name type="synonym">Eumeta japonica</name>
    <dbReference type="NCBI Taxonomy" id="151549"/>
    <lineage>
        <taxon>Eukaryota</taxon>
        <taxon>Metazoa</taxon>
        <taxon>Ecdysozoa</taxon>
        <taxon>Arthropoda</taxon>
        <taxon>Hexapoda</taxon>
        <taxon>Insecta</taxon>
        <taxon>Pterygota</taxon>
        <taxon>Neoptera</taxon>
        <taxon>Endopterygota</taxon>
        <taxon>Lepidoptera</taxon>
        <taxon>Glossata</taxon>
        <taxon>Ditrysia</taxon>
        <taxon>Tineoidea</taxon>
        <taxon>Psychidae</taxon>
        <taxon>Oiketicinae</taxon>
        <taxon>Eumeta</taxon>
    </lineage>
</organism>
<dbReference type="EMBL" id="BGZK01000374">
    <property type="protein sequence ID" value="GBP39962.1"/>
    <property type="molecule type" value="Genomic_DNA"/>
</dbReference>
<evidence type="ECO:0000313" key="1">
    <source>
        <dbReference type="EMBL" id="GBP39962.1"/>
    </source>
</evidence>
<name>A0A4C1VNH4_EUMVA</name>
<keyword evidence="2" id="KW-1185">Reference proteome</keyword>
<dbReference type="AlphaFoldDB" id="A0A4C1VNH4"/>
<comment type="caution">
    <text evidence="1">The sequence shown here is derived from an EMBL/GenBank/DDBJ whole genome shotgun (WGS) entry which is preliminary data.</text>
</comment>
<protein>
    <submittedName>
        <fullName evidence="1">Uncharacterized protein</fullName>
    </submittedName>
</protein>
<dbReference type="Proteomes" id="UP000299102">
    <property type="component" value="Unassembled WGS sequence"/>
</dbReference>
<accession>A0A4C1VNH4</accession>
<proteinExistence type="predicted"/>
<gene>
    <name evidence="1" type="ORF">EVAR_39190_1</name>
</gene>
<evidence type="ECO:0000313" key="2">
    <source>
        <dbReference type="Proteomes" id="UP000299102"/>
    </source>
</evidence>
<sequence>MYIIFLTSQDELPAKSSKSCTRLMGRRLVYHFRRRRVRSAFIFMGVVKFHHGGGMRSAMTDRAAAGSIYHSFVSGGGAALLCDAGLCAQGNGASRTVEGTSEA</sequence>